<feature type="region of interest" description="Disordered" evidence="2">
    <location>
        <begin position="1"/>
        <end position="22"/>
    </location>
</feature>
<dbReference type="InterPro" id="IPR051756">
    <property type="entry name" value="Centrosomal_MT-associated"/>
</dbReference>
<keyword evidence="1" id="KW-0175">Coiled coil</keyword>
<evidence type="ECO:0000313" key="3">
    <source>
        <dbReference type="EMBL" id="RHW69726.1"/>
    </source>
</evidence>
<evidence type="ECO:0000256" key="1">
    <source>
        <dbReference type="SAM" id="Coils"/>
    </source>
</evidence>
<feature type="region of interest" description="Disordered" evidence="2">
    <location>
        <begin position="402"/>
        <end position="426"/>
    </location>
</feature>
<proteinExistence type="predicted"/>
<reference evidence="3" key="1">
    <citation type="submission" date="2018-09" db="EMBL/GenBank/DDBJ databases">
        <title>whole genome sequence of T. equiperdum IVM-t1 strain.</title>
        <authorList>
            <person name="Suganuma K."/>
        </authorList>
    </citation>
    <scope>NUCLEOTIDE SEQUENCE [LARGE SCALE GENOMIC DNA]</scope>
    <source>
        <strain evidence="3">IVM-t1</strain>
    </source>
</reference>
<feature type="coiled-coil region" evidence="1">
    <location>
        <begin position="32"/>
        <end position="194"/>
    </location>
</feature>
<dbReference type="PANTHER" id="PTHR19336">
    <property type="entry name" value="UNCHARACTERIZED DUF1167"/>
    <property type="match status" value="1"/>
</dbReference>
<dbReference type="PANTHER" id="PTHR19336:SF9">
    <property type="entry name" value="SPINDLE POLE BODY PROTEIN PPC89"/>
    <property type="match status" value="1"/>
</dbReference>
<evidence type="ECO:0000256" key="2">
    <source>
        <dbReference type="SAM" id="MobiDB-lite"/>
    </source>
</evidence>
<sequence>MSSSRVTSANHSMESCNTSLQRSGLNMSVGDTRSIVLALQTLQEKIRRLEQDRNHHQDQYEKALQAHEAYKQDMEHQLEQERSHHRRREKELHEMVQRATEEKTRLQSTLEESRKDLGTFRTELEEMLMKECDASKKRESALNSEMERLRHELEEQQKKHRTLLASIEELKAEKEAAIDTNHHLEQAIQELMRRCGTGSVDNSRMTDCDVTRLTNGSCRRNSRKPRRSNAFAGPVRGRLQEARHLVNISGHSAERRRASVGLAGNTRRTYRDPTYSSIQRDARRTSAGRALEHGLNNSYHVRPVSRGRAATPVNQSHFDSAEGGLRSGAMKEVYEELQEELKSLHQQYKDTVERAAAEEISPEVVTAALNRISTLMDRKTDQIRLIKEAQRDMANAGVTVTDVPVPRPISSDRRRNPTPVGADKTTQRNLIVNELRSLYSQQR</sequence>
<accession>A0A3L6L0R7</accession>
<dbReference type="AlphaFoldDB" id="A0A3L6L0R7"/>
<name>A0A3L6L0R7_9TRYP</name>
<comment type="caution">
    <text evidence="3">The sequence shown here is derived from an EMBL/GenBank/DDBJ whole genome shotgun (WGS) entry which is preliminary data.</text>
</comment>
<feature type="coiled-coil region" evidence="1">
    <location>
        <begin position="327"/>
        <end position="358"/>
    </location>
</feature>
<protein>
    <submittedName>
        <fullName evidence="3">Uncharacterized protein</fullName>
    </submittedName>
</protein>
<dbReference type="Gene3D" id="1.10.287.1490">
    <property type="match status" value="1"/>
</dbReference>
<gene>
    <name evidence="3" type="ORF">DPX39_100065700</name>
</gene>
<organism evidence="3">
    <name type="scientific">Trypanosoma brucei equiperdum</name>
    <dbReference type="NCBI Taxonomy" id="630700"/>
    <lineage>
        <taxon>Eukaryota</taxon>
        <taxon>Discoba</taxon>
        <taxon>Euglenozoa</taxon>
        <taxon>Kinetoplastea</taxon>
        <taxon>Metakinetoplastina</taxon>
        <taxon>Trypanosomatida</taxon>
        <taxon>Trypanosomatidae</taxon>
        <taxon>Trypanosoma</taxon>
    </lineage>
</organism>
<dbReference type="Proteomes" id="UP000266743">
    <property type="component" value="Chromosome 10"/>
</dbReference>
<dbReference type="EMBL" id="QSBY01000010">
    <property type="protein sequence ID" value="RHW69726.1"/>
    <property type="molecule type" value="Genomic_DNA"/>
</dbReference>
<dbReference type="GO" id="GO:0008017">
    <property type="term" value="F:microtubule binding"/>
    <property type="evidence" value="ECO:0007669"/>
    <property type="project" value="TreeGrafter"/>
</dbReference>